<evidence type="ECO:0000256" key="2">
    <source>
        <dbReference type="ARBA" id="ARBA00022692"/>
    </source>
</evidence>
<keyword evidence="3 6" id="KW-1133">Transmembrane helix</keyword>
<evidence type="ECO:0000256" key="3">
    <source>
        <dbReference type="ARBA" id="ARBA00022989"/>
    </source>
</evidence>
<feature type="transmembrane region" description="Helical" evidence="6">
    <location>
        <begin position="252"/>
        <end position="271"/>
    </location>
</feature>
<dbReference type="GO" id="GO:0006509">
    <property type="term" value="P:membrane protein ectodomain proteolysis"/>
    <property type="evidence" value="ECO:0007669"/>
    <property type="project" value="TreeGrafter"/>
</dbReference>
<feature type="transmembrane region" description="Helical" evidence="6">
    <location>
        <begin position="229"/>
        <end position="246"/>
    </location>
</feature>
<feature type="region of interest" description="Disordered" evidence="5">
    <location>
        <begin position="1"/>
        <end position="74"/>
    </location>
</feature>
<dbReference type="AlphaFoldDB" id="A0A9K3PXV0"/>
<evidence type="ECO:0000256" key="1">
    <source>
        <dbReference type="ARBA" id="ARBA00004127"/>
    </source>
</evidence>
<sequence>MTCPDPMCQETTPKDAFNDSRSHHPDDQDEVERSPYRTSSDQNNEFDITDKDDDSRKNDSEQMDEKNSQRQPNNSEIMYSFESFRAIVSPVSITMMLSALAVVFFNTEETLAAGEQAYANTYQIVDLQDGNNAQNLGASLLNTLVIISIICFMTFVIVLLYKYRCLKIFYGYMVVVTALLLGYFTSNMFIVAIEIYGWKVDKLSFAFVMYNYAAVGTLAIFYQRGVPRWITQGYLITSSVCLAWQFSYLNDWMAWTLLVMLALYDLFAVLSPCGPLKALAKLISKPGAPQLPGLLYEASLPSGVQKPNRKQRHNDAPAENAVDNNHSAEETKQEEDPEGPDGRVSDSTNENLRITTAGKISVETKRPREIDDKGADEIHQLSGFSTGHDHSHRRNSRSEICTDTELMQSSRNGQREHNVGGITVKLPEHVDTSNCGSIPLALAKLYNLNILDLKGVLRQRRFSNKWKHFYSSAEVREGSWSQKQLRSEVTAIFPPRGGIISKAEEQKYDTGATFVVHNSSGEEMRKFVVTREGKVMQVMRRGPREERTDIDQDELSTIKLGIGDFVFYSVLVSKAAQYSFTTFVTCFFVVLFGLAGTLVILALKGKALPALPISIGLGVLFFLITKELVQPWIHATLRYNLYV</sequence>
<keyword evidence="8" id="KW-1185">Reference proteome</keyword>
<dbReference type="GO" id="GO:0016485">
    <property type="term" value="P:protein processing"/>
    <property type="evidence" value="ECO:0007669"/>
    <property type="project" value="InterPro"/>
</dbReference>
<organism evidence="7 8">
    <name type="scientific">Nitzschia inconspicua</name>
    <dbReference type="NCBI Taxonomy" id="303405"/>
    <lineage>
        <taxon>Eukaryota</taxon>
        <taxon>Sar</taxon>
        <taxon>Stramenopiles</taxon>
        <taxon>Ochrophyta</taxon>
        <taxon>Bacillariophyta</taxon>
        <taxon>Bacillariophyceae</taxon>
        <taxon>Bacillariophycidae</taxon>
        <taxon>Bacillariales</taxon>
        <taxon>Bacillariaceae</taxon>
        <taxon>Nitzschia</taxon>
    </lineage>
</organism>
<feature type="compositionally biased region" description="Polar residues" evidence="5">
    <location>
        <begin position="36"/>
        <end position="46"/>
    </location>
</feature>
<feature type="transmembrane region" description="Helical" evidence="6">
    <location>
        <begin position="86"/>
        <end position="105"/>
    </location>
</feature>
<dbReference type="InterPro" id="IPR001108">
    <property type="entry name" value="Peptidase_A22A"/>
</dbReference>
<dbReference type="PANTHER" id="PTHR10202">
    <property type="entry name" value="PRESENILIN"/>
    <property type="match status" value="1"/>
</dbReference>
<comment type="subcellular location">
    <subcellularLocation>
        <location evidence="1">Endomembrane system</location>
        <topology evidence="1">Multi-pass membrane protein</topology>
    </subcellularLocation>
</comment>
<gene>
    <name evidence="7" type="ORF">IV203_026806</name>
</gene>
<dbReference type="GO" id="GO:0042500">
    <property type="term" value="F:aspartic endopeptidase activity, intramembrane cleaving"/>
    <property type="evidence" value="ECO:0007669"/>
    <property type="project" value="InterPro"/>
</dbReference>
<dbReference type="InterPro" id="IPR006639">
    <property type="entry name" value="Preselin/SPP"/>
</dbReference>
<evidence type="ECO:0000313" key="8">
    <source>
        <dbReference type="Proteomes" id="UP000693970"/>
    </source>
</evidence>
<dbReference type="OrthoDB" id="432970at2759"/>
<evidence type="ECO:0000256" key="6">
    <source>
        <dbReference type="SAM" id="Phobius"/>
    </source>
</evidence>
<dbReference type="GO" id="GO:0012505">
    <property type="term" value="C:endomembrane system"/>
    <property type="evidence" value="ECO:0007669"/>
    <property type="project" value="UniProtKB-SubCell"/>
</dbReference>
<dbReference type="Pfam" id="PF01080">
    <property type="entry name" value="Presenilin"/>
    <property type="match status" value="1"/>
</dbReference>
<proteinExistence type="predicted"/>
<feature type="region of interest" description="Disordered" evidence="5">
    <location>
        <begin position="304"/>
        <end position="374"/>
    </location>
</feature>
<reference evidence="7" key="2">
    <citation type="submission" date="2021-04" db="EMBL/GenBank/DDBJ databases">
        <authorList>
            <person name="Podell S."/>
        </authorList>
    </citation>
    <scope>NUCLEOTIDE SEQUENCE</scope>
    <source>
        <strain evidence="7">Hildebrandi</strain>
    </source>
</reference>
<feature type="compositionally biased region" description="Polar residues" evidence="5">
    <location>
        <begin position="345"/>
        <end position="354"/>
    </location>
</feature>
<comment type="caution">
    <text evidence="7">The sequence shown here is derived from an EMBL/GenBank/DDBJ whole genome shotgun (WGS) entry which is preliminary data.</text>
</comment>
<evidence type="ECO:0000256" key="5">
    <source>
        <dbReference type="SAM" id="MobiDB-lite"/>
    </source>
</evidence>
<dbReference type="GO" id="GO:0070765">
    <property type="term" value="C:gamma-secretase complex"/>
    <property type="evidence" value="ECO:0007669"/>
    <property type="project" value="TreeGrafter"/>
</dbReference>
<feature type="compositionally biased region" description="Basic and acidic residues" evidence="5">
    <location>
        <begin position="53"/>
        <end position="68"/>
    </location>
</feature>
<dbReference type="EMBL" id="JAGRRH010000010">
    <property type="protein sequence ID" value="KAG7363446.1"/>
    <property type="molecule type" value="Genomic_DNA"/>
</dbReference>
<reference evidence="7" key="1">
    <citation type="journal article" date="2021" name="Sci. Rep.">
        <title>Diploid genomic architecture of Nitzschia inconspicua, an elite biomass production diatom.</title>
        <authorList>
            <person name="Oliver A."/>
            <person name="Podell S."/>
            <person name="Pinowska A."/>
            <person name="Traller J.C."/>
            <person name="Smith S.R."/>
            <person name="McClure R."/>
            <person name="Beliaev A."/>
            <person name="Bohutskyi P."/>
            <person name="Hill E.A."/>
            <person name="Rabines A."/>
            <person name="Zheng H."/>
            <person name="Allen L.Z."/>
            <person name="Kuo A."/>
            <person name="Grigoriev I.V."/>
            <person name="Allen A.E."/>
            <person name="Hazlebeck D."/>
            <person name="Allen E.E."/>
        </authorList>
    </citation>
    <scope>NUCLEOTIDE SEQUENCE</scope>
    <source>
        <strain evidence="7">Hildebrandi</strain>
    </source>
</reference>
<keyword evidence="4 6" id="KW-0472">Membrane</keyword>
<feature type="transmembrane region" description="Helical" evidence="6">
    <location>
        <begin position="168"/>
        <end position="197"/>
    </location>
</feature>
<feature type="transmembrane region" description="Helical" evidence="6">
    <location>
        <begin position="607"/>
        <end position="624"/>
    </location>
</feature>
<feature type="compositionally biased region" description="Basic and acidic residues" evidence="5">
    <location>
        <begin position="362"/>
        <end position="374"/>
    </location>
</feature>
<dbReference type="Proteomes" id="UP000693970">
    <property type="component" value="Unassembled WGS sequence"/>
</dbReference>
<protein>
    <submittedName>
        <fullName evidence="7">Presenilin</fullName>
    </submittedName>
</protein>
<feature type="transmembrane region" description="Helical" evidence="6">
    <location>
        <begin position="140"/>
        <end position="161"/>
    </location>
</feature>
<feature type="transmembrane region" description="Helical" evidence="6">
    <location>
        <begin position="203"/>
        <end position="222"/>
    </location>
</feature>
<feature type="compositionally biased region" description="Basic and acidic residues" evidence="5">
    <location>
        <begin position="12"/>
        <end position="35"/>
    </location>
</feature>
<feature type="transmembrane region" description="Helical" evidence="6">
    <location>
        <begin position="578"/>
        <end position="601"/>
    </location>
</feature>
<accession>A0A9K3PXV0</accession>
<dbReference type="PANTHER" id="PTHR10202:SF13">
    <property type="entry name" value="PRESENILIN HOMOLOG"/>
    <property type="match status" value="1"/>
</dbReference>
<evidence type="ECO:0000313" key="7">
    <source>
        <dbReference type="EMBL" id="KAG7363446.1"/>
    </source>
</evidence>
<name>A0A9K3PXV0_9STRA</name>
<evidence type="ECO:0000256" key="4">
    <source>
        <dbReference type="ARBA" id="ARBA00023136"/>
    </source>
</evidence>
<keyword evidence="2 6" id="KW-0812">Transmembrane</keyword>
<dbReference type="SMART" id="SM00730">
    <property type="entry name" value="PSN"/>
    <property type="match status" value="1"/>
</dbReference>